<evidence type="ECO:0000313" key="2">
    <source>
        <dbReference type="EMBL" id="QQC91552.1"/>
    </source>
</evidence>
<evidence type="ECO:0000256" key="1">
    <source>
        <dbReference type="SAM" id="SignalP"/>
    </source>
</evidence>
<proteinExistence type="predicted"/>
<protein>
    <recommendedName>
        <fullName evidence="4">SH3 domain-containing protein</fullName>
    </recommendedName>
</protein>
<keyword evidence="1" id="KW-0732">Signal</keyword>
<dbReference type="AlphaFoldDB" id="A0A7T4PJU1"/>
<dbReference type="EMBL" id="CP065959">
    <property type="protein sequence ID" value="QQC91552.1"/>
    <property type="molecule type" value="Genomic_DNA"/>
</dbReference>
<dbReference type="RefSeq" id="WP_062771280.1">
    <property type="nucleotide sequence ID" value="NZ_CP060742.1"/>
</dbReference>
<organism evidence="2 3">
    <name type="scientific">Streptomyces alfalfae</name>
    <dbReference type="NCBI Taxonomy" id="1642299"/>
    <lineage>
        <taxon>Bacteria</taxon>
        <taxon>Bacillati</taxon>
        <taxon>Actinomycetota</taxon>
        <taxon>Actinomycetes</taxon>
        <taxon>Kitasatosporales</taxon>
        <taxon>Streptomycetaceae</taxon>
        <taxon>Streptomyces</taxon>
    </lineage>
</organism>
<sequence>MKFRKFAAGAVAVSALALVGTTVTAGAAAAATKPDCSRGLTNVPAKETVKVRKTAKVSGTAVGQINKGRKAFLCNDGKSFKGQTYTLCGKKSNEWLYVDPNNGRFRGYVPRACMKW</sequence>
<evidence type="ECO:0000313" key="3">
    <source>
        <dbReference type="Proteomes" id="UP000596130"/>
    </source>
</evidence>
<accession>A0A7T4PJU1</accession>
<name>A0A7T4PJU1_9ACTN</name>
<evidence type="ECO:0008006" key="4">
    <source>
        <dbReference type="Google" id="ProtNLM"/>
    </source>
</evidence>
<feature type="signal peptide" evidence="1">
    <location>
        <begin position="1"/>
        <end position="25"/>
    </location>
</feature>
<reference evidence="2 3" key="1">
    <citation type="submission" date="2020-12" db="EMBL/GenBank/DDBJ databases">
        <title>Identification and biosynthesis of polyene macrolides produced by Streptomyces alfalfae Men-myco-93-63.</title>
        <authorList>
            <person name="Liu D."/>
            <person name="Li Y."/>
            <person name="Liu L."/>
            <person name="Han X."/>
            <person name="Shen F."/>
        </authorList>
    </citation>
    <scope>NUCLEOTIDE SEQUENCE [LARGE SCALE GENOMIC DNA]</scope>
    <source>
        <strain evidence="2 3">Men-myco-93-63</strain>
    </source>
</reference>
<gene>
    <name evidence="2" type="ORF">I8755_26445</name>
</gene>
<dbReference type="Proteomes" id="UP000596130">
    <property type="component" value="Chromosome"/>
</dbReference>
<feature type="chain" id="PRO_5038798843" description="SH3 domain-containing protein" evidence="1">
    <location>
        <begin position="26"/>
        <end position="116"/>
    </location>
</feature>